<evidence type="ECO:0000256" key="1">
    <source>
        <dbReference type="SAM" id="MobiDB-lite"/>
    </source>
</evidence>
<dbReference type="OrthoDB" id="10661512at2759"/>
<keyword evidence="2" id="KW-1133">Transmembrane helix</keyword>
<comment type="caution">
    <text evidence="3">The sequence shown here is derived from an EMBL/GenBank/DDBJ whole genome shotgun (WGS) entry which is preliminary data.</text>
</comment>
<gene>
    <name evidence="3" type="ORF">BOKJ2_LOCUS13595</name>
</gene>
<feature type="transmembrane region" description="Helical" evidence="2">
    <location>
        <begin position="101"/>
        <end position="121"/>
    </location>
</feature>
<dbReference type="GO" id="GO:0005730">
    <property type="term" value="C:nucleolus"/>
    <property type="evidence" value="ECO:0007669"/>
    <property type="project" value="TreeGrafter"/>
</dbReference>
<keyword evidence="2" id="KW-0472">Membrane</keyword>
<dbReference type="EMBL" id="CAJFDH010000006">
    <property type="protein sequence ID" value="CAD5229536.1"/>
    <property type="molecule type" value="Genomic_DNA"/>
</dbReference>
<keyword evidence="2" id="KW-0812">Transmembrane</keyword>
<protein>
    <submittedName>
        <fullName evidence="3">Uncharacterized protein</fullName>
    </submittedName>
</protein>
<dbReference type="Proteomes" id="UP000783686">
    <property type="component" value="Unassembled WGS sequence"/>
</dbReference>
<dbReference type="PANTHER" id="PTHR13100">
    <property type="entry name" value="CELL GROWTH-REGULATING NUCLEOLAR PROTEIN LYAR"/>
    <property type="match status" value="1"/>
</dbReference>
<feature type="transmembrane region" description="Helical" evidence="2">
    <location>
        <begin position="133"/>
        <end position="155"/>
    </location>
</feature>
<evidence type="ECO:0000313" key="3">
    <source>
        <dbReference type="EMBL" id="CAD5229536.1"/>
    </source>
</evidence>
<dbReference type="Proteomes" id="UP000614601">
    <property type="component" value="Unassembled WGS sequence"/>
</dbReference>
<feature type="compositionally biased region" description="Low complexity" evidence="1">
    <location>
        <begin position="222"/>
        <end position="261"/>
    </location>
</feature>
<sequence length="267" mass="29332">MGVVSSSSVYSHTKIDIRVWDDKLSKPNSPPRPYPLAIDCGIFFMLATSILAVLIGVSMKCCDQSLADIFIQDGLLGFVPVVPSVYFLSRPYTFKIGVVQLFCSLQYAVGTAIIINVYHLWISYGKMVDSRLVTTHCMFVVLKYFVGLFVQFTCLPTKYELKSSSGSKDSEGAKKKKSKKNSSSKSSKKKGKKDGKKQKLSKEEKKKKKNKKSKSKKDKSSKTSSSKRSSKSSTSAVSKTSSKSSGAIKSSKKSSQSSGSTKESKKR</sequence>
<organism evidence="3 4">
    <name type="scientific">Bursaphelenchus okinawaensis</name>
    <dbReference type="NCBI Taxonomy" id="465554"/>
    <lineage>
        <taxon>Eukaryota</taxon>
        <taxon>Metazoa</taxon>
        <taxon>Ecdysozoa</taxon>
        <taxon>Nematoda</taxon>
        <taxon>Chromadorea</taxon>
        <taxon>Rhabditida</taxon>
        <taxon>Tylenchina</taxon>
        <taxon>Tylenchomorpha</taxon>
        <taxon>Aphelenchoidea</taxon>
        <taxon>Aphelenchoididae</taxon>
        <taxon>Bursaphelenchus</taxon>
    </lineage>
</organism>
<dbReference type="AlphaFoldDB" id="A0A811LP41"/>
<feature type="transmembrane region" description="Helical" evidence="2">
    <location>
        <begin position="69"/>
        <end position="89"/>
    </location>
</feature>
<evidence type="ECO:0000313" key="4">
    <source>
        <dbReference type="Proteomes" id="UP000614601"/>
    </source>
</evidence>
<feature type="compositionally biased region" description="Basic residues" evidence="1">
    <location>
        <begin position="174"/>
        <end position="219"/>
    </location>
</feature>
<feature type="transmembrane region" description="Helical" evidence="2">
    <location>
        <begin position="36"/>
        <end position="57"/>
    </location>
</feature>
<dbReference type="GO" id="GO:0006364">
    <property type="term" value="P:rRNA processing"/>
    <property type="evidence" value="ECO:0007669"/>
    <property type="project" value="TreeGrafter"/>
</dbReference>
<dbReference type="GO" id="GO:0000122">
    <property type="term" value="P:negative regulation of transcription by RNA polymerase II"/>
    <property type="evidence" value="ECO:0007669"/>
    <property type="project" value="TreeGrafter"/>
</dbReference>
<dbReference type="InterPro" id="IPR039999">
    <property type="entry name" value="LYAR"/>
</dbReference>
<name>A0A811LP41_9BILA</name>
<keyword evidence="4" id="KW-1185">Reference proteome</keyword>
<reference evidence="3" key="1">
    <citation type="submission" date="2020-09" db="EMBL/GenBank/DDBJ databases">
        <authorList>
            <person name="Kikuchi T."/>
        </authorList>
    </citation>
    <scope>NUCLEOTIDE SEQUENCE</scope>
    <source>
        <strain evidence="3">SH1</strain>
    </source>
</reference>
<evidence type="ECO:0000256" key="2">
    <source>
        <dbReference type="SAM" id="Phobius"/>
    </source>
</evidence>
<dbReference type="EMBL" id="CAJFCW020000006">
    <property type="protein sequence ID" value="CAG9126915.1"/>
    <property type="molecule type" value="Genomic_DNA"/>
</dbReference>
<dbReference type="GO" id="GO:0003677">
    <property type="term" value="F:DNA binding"/>
    <property type="evidence" value="ECO:0007669"/>
    <property type="project" value="InterPro"/>
</dbReference>
<accession>A0A811LP41</accession>
<proteinExistence type="predicted"/>
<dbReference type="PANTHER" id="PTHR13100:SF10">
    <property type="entry name" value="CELL GROWTH-REGULATING NUCLEOLAR PROTEIN"/>
    <property type="match status" value="1"/>
</dbReference>
<feature type="region of interest" description="Disordered" evidence="1">
    <location>
        <begin position="161"/>
        <end position="267"/>
    </location>
</feature>